<dbReference type="EMBL" id="JBBPBN010000023">
    <property type="protein sequence ID" value="KAK9010565.1"/>
    <property type="molecule type" value="Genomic_DNA"/>
</dbReference>
<name>A0ABR2RCI8_9ROSI</name>
<gene>
    <name evidence="2" type="ORF">V6N11_043447</name>
</gene>
<reference evidence="2 3" key="1">
    <citation type="journal article" date="2024" name="G3 (Bethesda)">
        <title>Genome assembly of Hibiscus sabdariffa L. provides insights into metabolisms of medicinal natural products.</title>
        <authorList>
            <person name="Kim T."/>
        </authorList>
    </citation>
    <scope>NUCLEOTIDE SEQUENCE [LARGE SCALE GENOMIC DNA]</scope>
    <source>
        <strain evidence="2">TK-2024</strain>
        <tissue evidence="2">Old leaves</tissue>
    </source>
</reference>
<evidence type="ECO:0000313" key="3">
    <source>
        <dbReference type="Proteomes" id="UP001396334"/>
    </source>
</evidence>
<accession>A0ABR2RCI8</accession>
<keyword evidence="3" id="KW-1185">Reference proteome</keyword>
<sequence length="92" mass="10342">MAAAAAAQQLMQLSDEDNKNSSSGSNDDIINNNVKAKINGKRCSEQSQDEITCAMMEEIFGKEEEVSTSRPIKKRRYRFLDSIYKETEAFEG</sequence>
<dbReference type="Proteomes" id="UP001396334">
    <property type="component" value="Unassembled WGS sequence"/>
</dbReference>
<protein>
    <submittedName>
        <fullName evidence="2">Uncharacterized protein</fullName>
    </submittedName>
</protein>
<feature type="compositionally biased region" description="Low complexity" evidence="1">
    <location>
        <begin position="1"/>
        <end position="13"/>
    </location>
</feature>
<feature type="region of interest" description="Disordered" evidence="1">
    <location>
        <begin position="1"/>
        <end position="31"/>
    </location>
</feature>
<feature type="compositionally biased region" description="Low complexity" evidence="1">
    <location>
        <begin position="20"/>
        <end position="31"/>
    </location>
</feature>
<proteinExistence type="predicted"/>
<organism evidence="2 3">
    <name type="scientific">Hibiscus sabdariffa</name>
    <name type="common">roselle</name>
    <dbReference type="NCBI Taxonomy" id="183260"/>
    <lineage>
        <taxon>Eukaryota</taxon>
        <taxon>Viridiplantae</taxon>
        <taxon>Streptophyta</taxon>
        <taxon>Embryophyta</taxon>
        <taxon>Tracheophyta</taxon>
        <taxon>Spermatophyta</taxon>
        <taxon>Magnoliopsida</taxon>
        <taxon>eudicotyledons</taxon>
        <taxon>Gunneridae</taxon>
        <taxon>Pentapetalae</taxon>
        <taxon>rosids</taxon>
        <taxon>malvids</taxon>
        <taxon>Malvales</taxon>
        <taxon>Malvaceae</taxon>
        <taxon>Malvoideae</taxon>
        <taxon>Hibiscus</taxon>
    </lineage>
</organism>
<comment type="caution">
    <text evidence="2">The sequence shown here is derived from an EMBL/GenBank/DDBJ whole genome shotgun (WGS) entry which is preliminary data.</text>
</comment>
<evidence type="ECO:0000313" key="2">
    <source>
        <dbReference type="EMBL" id="KAK9010565.1"/>
    </source>
</evidence>
<evidence type="ECO:0000256" key="1">
    <source>
        <dbReference type="SAM" id="MobiDB-lite"/>
    </source>
</evidence>